<dbReference type="InterPro" id="IPR050445">
    <property type="entry name" value="Bact_polysacc_biosynth/exp"/>
</dbReference>
<dbReference type="PANTHER" id="PTHR32309">
    <property type="entry name" value="TYROSINE-PROTEIN KINASE"/>
    <property type="match status" value="1"/>
</dbReference>
<keyword evidence="2" id="KW-0812">Transmembrane</keyword>
<feature type="coiled-coil region" evidence="1">
    <location>
        <begin position="227"/>
        <end position="275"/>
    </location>
</feature>
<proteinExistence type="predicted"/>
<keyword evidence="2" id="KW-0472">Membrane</keyword>
<organism evidence="3 4">
    <name type="scientific">Wohlfahrtiimonas larvae</name>
    <dbReference type="NCBI Taxonomy" id="1157986"/>
    <lineage>
        <taxon>Bacteria</taxon>
        <taxon>Pseudomonadati</taxon>
        <taxon>Pseudomonadota</taxon>
        <taxon>Gammaproteobacteria</taxon>
        <taxon>Cardiobacteriales</taxon>
        <taxon>Ignatzschineriaceae</taxon>
        <taxon>Wohlfahrtiimonas</taxon>
    </lineage>
</organism>
<accession>A0ABP9MMF0</accession>
<name>A0ABP9MMF0_9GAMM</name>
<keyword evidence="4" id="KW-1185">Reference proteome</keyword>
<gene>
    <name evidence="3" type="ORF">GCM10023338_11730</name>
</gene>
<keyword evidence="1" id="KW-0175">Coiled coil</keyword>
<feature type="transmembrane region" description="Helical" evidence="2">
    <location>
        <begin position="346"/>
        <end position="367"/>
    </location>
</feature>
<dbReference type="EMBL" id="BAABKE010000003">
    <property type="protein sequence ID" value="GAA5098842.1"/>
    <property type="molecule type" value="Genomic_DNA"/>
</dbReference>
<protein>
    <submittedName>
        <fullName evidence="3">Capsule polysaccharide transporter</fullName>
    </submittedName>
</protein>
<comment type="caution">
    <text evidence="3">The sequence shown here is derived from an EMBL/GenBank/DDBJ whole genome shotgun (WGS) entry which is preliminary data.</text>
</comment>
<evidence type="ECO:0000256" key="1">
    <source>
        <dbReference type="SAM" id="Coils"/>
    </source>
</evidence>
<dbReference type="RefSeq" id="WP_077925013.1">
    <property type="nucleotide sequence ID" value="NZ_BAABKE010000003.1"/>
</dbReference>
<evidence type="ECO:0000256" key="2">
    <source>
        <dbReference type="SAM" id="Phobius"/>
    </source>
</evidence>
<reference evidence="4" key="1">
    <citation type="journal article" date="2019" name="Int. J. Syst. Evol. Microbiol.">
        <title>The Global Catalogue of Microorganisms (GCM) 10K type strain sequencing project: providing services to taxonomists for standard genome sequencing and annotation.</title>
        <authorList>
            <consortium name="The Broad Institute Genomics Platform"/>
            <consortium name="The Broad Institute Genome Sequencing Center for Infectious Disease"/>
            <person name="Wu L."/>
            <person name="Ma J."/>
        </authorList>
    </citation>
    <scope>NUCLEOTIDE SEQUENCE [LARGE SCALE GENOMIC DNA]</scope>
    <source>
        <strain evidence="4">JCM 18424</strain>
    </source>
</reference>
<dbReference type="Proteomes" id="UP001500631">
    <property type="component" value="Unassembled WGS sequence"/>
</dbReference>
<sequence length="375" mass="42550">MKLSWKRAVKAASQPQRLFGIIVIIPFLLSVIYFTFFAVDRYVSSAQVVVRQIDSRGSQATAGLAILTGGVDPASREYTLYLKEYINSYDMLNYLEESIQWSEHYAAQYRDPFFYLSDDALTEEKLKFYNKMVTTHYDDMTGLLHIDAQALTGEFSEKIVQEILNRSKFFINSVSRDMALEQSAFANTELVASTQRYQQSKDEMQAFQNLHKLLDADATAQSMLGIISSLESEIAKENARLKALEATLAKNAPQIKALNNKIDSLKEQLKIEKSRVTATSDIDGSFNAIASEYRQLQVNIIVAEEFYKTSLAIVENAKLEAIKNVRSLIAVVKPIEPQEAIYPQKIYNLLTIIIILCLLYGILRFVIASIRDHYE</sequence>
<evidence type="ECO:0000313" key="4">
    <source>
        <dbReference type="Proteomes" id="UP001500631"/>
    </source>
</evidence>
<keyword evidence="2" id="KW-1133">Transmembrane helix</keyword>
<evidence type="ECO:0000313" key="3">
    <source>
        <dbReference type="EMBL" id="GAA5098842.1"/>
    </source>
</evidence>
<feature type="transmembrane region" description="Helical" evidence="2">
    <location>
        <begin position="21"/>
        <end position="39"/>
    </location>
</feature>
<dbReference type="PANTHER" id="PTHR32309:SF13">
    <property type="entry name" value="FERRIC ENTEROBACTIN TRANSPORT PROTEIN FEPE"/>
    <property type="match status" value="1"/>
</dbReference>